<evidence type="ECO:0000313" key="10">
    <source>
        <dbReference type="Proteomes" id="UP000726170"/>
    </source>
</evidence>
<evidence type="ECO:0000256" key="2">
    <source>
        <dbReference type="ARBA" id="ARBA00022654"/>
    </source>
</evidence>
<feature type="transmembrane region" description="Helical" evidence="8">
    <location>
        <begin position="152"/>
        <end position="171"/>
    </location>
</feature>
<keyword evidence="1" id="KW-1003">Cell membrane</keyword>
<reference evidence="9 10" key="1">
    <citation type="submission" date="2021-06" db="EMBL/GenBank/DDBJ databases">
        <authorList>
            <person name="Sun Q."/>
            <person name="Li D."/>
        </authorList>
    </citation>
    <scope>NUCLEOTIDE SEQUENCE [LARGE SCALE GENOMIC DNA]</scope>
    <source>
        <strain evidence="9 10">MSJ-11</strain>
    </source>
</reference>
<protein>
    <submittedName>
        <fullName evidence="9">Accessory gene regulator B family protein</fullName>
    </submittedName>
</protein>
<evidence type="ECO:0000256" key="1">
    <source>
        <dbReference type="ARBA" id="ARBA00022475"/>
    </source>
</evidence>
<dbReference type="RefSeq" id="WP_216440546.1">
    <property type="nucleotide sequence ID" value="NZ_JAHLQF010000004.1"/>
</dbReference>
<dbReference type="InterPro" id="IPR006741">
    <property type="entry name" value="AgrB"/>
</dbReference>
<comment type="caution">
    <text evidence="9">The sequence shown here is derived from an EMBL/GenBank/DDBJ whole genome shotgun (WGS) entry which is preliminary data.</text>
</comment>
<feature type="transmembrane region" description="Helical" evidence="8">
    <location>
        <begin position="109"/>
        <end position="131"/>
    </location>
</feature>
<dbReference type="Proteomes" id="UP000726170">
    <property type="component" value="Unassembled WGS sequence"/>
</dbReference>
<dbReference type="SMART" id="SM00793">
    <property type="entry name" value="AgrB"/>
    <property type="match status" value="1"/>
</dbReference>
<keyword evidence="10" id="KW-1185">Reference proteome</keyword>
<proteinExistence type="predicted"/>
<evidence type="ECO:0000256" key="4">
    <source>
        <dbReference type="ARBA" id="ARBA00022692"/>
    </source>
</evidence>
<evidence type="ECO:0000256" key="5">
    <source>
        <dbReference type="ARBA" id="ARBA00022801"/>
    </source>
</evidence>
<evidence type="ECO:0000256" key="8">
    <source>
        <dbReference type="SAM" id="Phobius"/>
    </source>
</evidence>
<evidence type="ECO:0000256" key="3">
    <source>
        <dbReference type="ARBA" id="ARBA00022670"/>
    </source>
</evidence>
<keyword evidence="5" id="KW-0378">Hydrolase</keyword>
<feature type="transmembrane region" description="Helical" evidence="8">
    <location>
        <begin position="177"/>
        <end position="197"/>
    </location>
</feature>
<feature type="transmembrane region" description="Helical" evidence="8">
    <location>
        <begin position="84"/>
        <end position="103"/>
    </location>
</feature>
<name>A0ABS6ENK2_9CLOT</name>
<evidence type="ECO:0000256" key="6">
    <source>
        <dbReference type="ARBA" id="ARBA00022989"/>
    </source>
</evidence>
<gene>
    <name evidence="9" type="ORF">KQI86_16630</name>
</gene>
<keyword evidence="3" id="KW-0645">Protease</keyword>
<evidence type="ECO:0000313" key="9">
    <source>
        <dbReference type="EMBL" id="MBU5485949.1"/>
    </source>
</evidence>
<feature type="transmembrane region" description="Helical" evidence="8">
    <location>
        <begin position="28"/>
        <end position="49"/>
    </location>
</feature>
<sequence length="216" mass="24343">MFNIESISNNIATKLASELNFDKDKREVIAYGTFAFLQMIFSIALVIIFGWIFHVEIEALVISFVASILRKYSGGAHASSPSRCALIGTIVCIGQAVLFKFALAHKLNFNMVLLLGIMIFVWSYYMIYKLAPVDSPAKPIRKKEKRIRLKKSSIIILSAYLIITVFILMLYKKTGGQSLLIYTLCIYGGTVWQVFTLTEGGHLILGKIDTFLKHIY</sequence>
<organism evidence="9 10">
    <name type="scientific">Clostridium mobile</name>
    <dbReference type="NCBI Taxonomy" id="2841512"/>
    <lineage>
        <taxon>Bacteria</taxon>
        <taxon>Bacillati</taxon>
        <taxon>Bacillota</taxon>
        <taxon>Clostridia</taxon>
        <taxon>Eubacteriales</taxon>
        <taxon>Clostridiaceae</taxon>
        <taxon>Clostridium</taxon>
    </lineage>
</organism>
<evidence type="ECO:0000256" key="7">
    <source>
        <dbReference type="ARBA" id="ARBA00023136"/>
    </source>
</evidence>
<dbReference type="Pfam" id="PF04647">
    <property type="entry name" value="AgrB"/>
    <property type="match status" value="1"/>
</dbReference>
<keyword evidence="2" id="KW-0673">Quorum sensing</keyword>
<dbReference type="EMBL" id="JAHLQF010000004">
    <property type="protein sequence ID" value="MBU5485949.1"/>
    <property type="molecule type" value="Genomic_DNA"/>
</dbReference>
<keyword evidence="4 8" id="KW-0812">Transmembrane</keyword>
<accession>A0ABS6ENK2</accession>
<keyword evidence="6 8" id="KW-1133">Transmembrane helix</keyword>
<keyword evidence="7 8" id="KW-0472">Membrane</keyword>